<dbReference type="InterPro" id="IPR050396">
    <property type="entry name" value="Glycosyltr_51/Transpeptidase"/>
</dbReference>
<keyword evidence="2" id="KW-0121">Carboxypeptidase</keyword>
<dbReference type="Pfam" id="PF00905">
    <property type="entry name" value="Transpeptidase"/>
    <property type="match status" value="1"/>
</dbReference>
<evidence type="ECO:0000256" key="14">
    <source>
        <dbReference type="ARBA" id="ARBA00034000"/>
    </source>
</evidence>
<evidence type="ECO:0000256" key="10">
    <source>
        <dbReference type="ARBA" id="ARBA00022989"/>
    </source>
</evidence>
<dbReference type="RefSeq" id="WP_343837620.1">
    <property type="nucleotide sequence ID" value="NZ_BAAADO010000001.1"/>
</dbReference>
<feature type="transmembrane region" description="Helical" evidence="17">
    <location>
        <begin position="31"/>
        <end position="59"/>
    </location>
</feature>
<keyword evidence="4" id="KW-0328">Glycosyltransferase</keyword>
<dbReference type="Gene3D" id="3.40.710.10">
    <property type="entry name" value="DD-peptidase/beta-lactamase superfamily"/>
    <property type="match status" value="1"/>
</dbReference>
<dbReference type="InterPro" id="IPR001264">
    <property type="entry name" value="Glyco_trans_51"/>
</dbReference>
<dbReference type="InterPro" id="IPR036116">
    <property type="entry name" value="FN3_sf"/>
</dbReference>
<evidence type="ECO:0000313" key="20">
    <source>
        <dbReference type="Proteomes" id="UP001500880"/>
    </source>
</evidence>
<dbReference type="InterPro" id="IPR023346">
    <property type="entry name" value="Lysozyme-like_dom_sf"/>
</dbReference>
<dbReference type="PANTHER" id="PTHR32282:SF32">
    <property type="entry name" value="PENICILLIN-BINDING PROTEIN 2A"/>
    <property type="match status" value="1"/>
</dbReference>
<dbReference type="SMART" id="SM00060">
    <property type="entry name" value="FN3"/>
    <property type="match status" value="2"/>
</dbReference>
<evidence type="ECO:0000256" key="15">
    <source>
        <dbReference type="ARBA" id="ARBA00049902"/>
    </source>
</evidence>
<dbReference type="Pfam" id="PF00912">
    <property type="entry name" value="Transgly"/>
    <property type="match status" value="1"/>
</dbReference>
<evidence type="ECO:0000256" key="11">
    <source>
        <dbReference type="ARBA" id="ARBA00023136"/>
    </source>
</evidence>
<comment type="catalytic activity">
    <reaction evidence="14">
        <text>Preferential cleavage: (Ac)2-L-Lys-D-Ala-|-D-Ala. Also transpeptidation of peptidyl-alanyl moieties that are N-acyl substituents of D-alanine.</text>
        <dbReference type="EC" id="3.4.16.4"/>
    </reaction>
</comment>
<dbReference type="PANTHER" id="PTHR32282">
    <property type="entry name" value="BINDING PROTEIN TRANSPEPTIDASE, PUTATIVE-RELATED"/>
    <property type="match status" value="1"/>
</dbReference>
<dbReference type="SUPFAM" id="SSF56601">
    <property type="entry name" value="beta-lactamase/transpeptidase-like"/>
    <property type="match status" value="1"/>
</dbReference>
<keyword evidence="12" id="KW-0511">Multifunctional enzyme</keyword>
<feature type="compositionally biased region" description="Polar residues" evidence="16">
    <location>
        <begin position="1023"/>
        <end position="1032"/>
    </location>
</feature>
<keyword evidence="8" id="KW-0133">Cell shape</keyword>
<dbReference type="SUPFAM" id="SSF53955">
    <property type="entry name" value="Lysozyme-like"/>
    <property type="match status" value="1"/>
</dbReference>
<name>A0ABN1AV41_9BACI</name>
<keyword evidence="20" id="KW-1185">Reference proteome</keyword>
<evidence type="ECO:0000256" key="12">
    <source>
        <dbReference type="ARBA" id="ARBA00023268"/>
    </source>
</evidence>
<dbReference type="CDD" id="cd00063">
    <property type="entry name" value="FN3"/>
    <property type="match status" value="1"/>
</dbReference>
<dbReference type="Gene3D" id="3.90.1310.40">
    <property type="match status" value="1"/>
</dbReference>
<feature type="region of interest" description="Disordered" evidence="16">
    <location>
        <begin position="1019"/>
        <end position="1065"/>
    </location>
</feature>
<evidence type="ECO:0000256" key="3">
    <source>
        <dbReference type="ARBA" id="ARBA00022670"/>
    </source>
</evidence>
<evidence type="ECO:0000256" key="6">
    <source>
        <dbReference type="ARBA" id="ARBA00022692"/>
    </source>
</evidence>
<keyword evidence="3" id="KW-0645">Protease</keyword>
<evidence type="ECO:0000256" key="5">
    <source>
        <dbReference type="ARBA" id="ARBA00022679"/>
    </source>
</evidence>
<evidence type="ECO:0000256" key="1">
    <source>
        <dbReference type="ARBA" id="ARBA00022475"/>
    </source>
</evidence>
<evidence type="ECO:0000256" key="2">
    <source>
        <dbReference type="ARBA" id="ARBA00022645"/>
    </source>
</evidence>
<dbReference type="InterPro" id="IPR003961">
    <property type="entry name" value="FN3_dom"/>
</dbReference>
<evidence type="ECO:0000256" key="17">
    <source>
        <dbReference type="SAM" id="Phobius"/>
    </source>
</evidence>
<evidence type="ECO:0000256" key="13">
    <source>
        <dbReference type="ARBA" id="ARBA00023316"/>
    </source>
</evidence>
<keyword evidence="10 17" id="KW-1133">Transmembrane helix</keyword>
<accession>A0ABN1AV41</accession>
<dbReference type="Gene3D" id="1.10.3810.10">
    <property type="entry name" value="Biosynthetic peptidoglycan transglycosylase-like"/>
    <property type="match status" value="1"/>
</dbReference>
<evidence type="ECO:0000256" key="7">
    <source>
        <dbReference type="ARBA" id="ARBA00022801"/>
    </source>
</evidence>
<keyword evidence="7" id="KW-0378">Hydrolase</keyword>
<evidence type="ECO:0000313" key="19">
    <source>
        <dbReference type="EMBL" id="GAA0484478.1"/>
    </source>
</evidence>
<gene>
    <name evidence="19" type="ORF">GCM10008986_07200</name>
</gene>
<keyword evidence="1" id="KW-1003">Cell membrane</keyword>
<dbReference type="InterPro" id="IPR036950">
    <property type="entry name" value="PBP_transglycosylase"/>
</dbReference>
<proteinExistence type="predicted"/>
<dbReference type="SUPFAM" id="SSF49265">
    <property type="entry name" value="Fibronectin type III"/>
    <property type="match status" value="1"/>
</dbReference>
<organism evidence="19 20">
    <name type="scientific">Salinibacillus aidingensis</name>
    <dbReference type="NCBI Taxonomy" id="237684"/>
    <lineage>
        <taxon>Bacteria</taxon>
        <taxon>Bacillati</taxon>
        <taxon>Bacillota</taxon>
        <taxon>Bacilli</taxon>
        <taxon>Bacillales</taxon>
        <taxon>Bacillaceae</taxon>
        <taxon>Salinibacillus</taxon>
    </lineage>
</organism>
<feature type="domain" description="Fibronectin type-III" evidence="18">
    <location>
        <begin position="947"/>
        <end position="1033"/>
    </location>
</feature>
<dbReference type="InterPro" id="IPR001460">
    <property type="entry name" value="PCN-bd_Tpept"/>
</dbReference>
<comment type="catalytic activity">
    <reaction evidence="15">
        <text>[GlcNAc-(1-&gt;4)-Mur2Ac(oyl-L-Ala-gamma-D-Glu-L-Lys-D-Ala-D-Ala)](n)-di-trans,octa-cis-undecaprenyl diphosphate + beta-D-GlcNAc-(1-&gt;4)-Mur2Ac(oyl-L-Ala-gamma-D-Glu-L-Lys-D-Ala-D-Ala)-di-trans,octa-cis-undecaprenyl diphosphate = [GlcNAc-(1-&gt;4)-Mur2Ac(oyl-L-Ala-gamma-D-Glu-L-Lys-D-Ala-D-Ala)](n+1)-di-trans,octa-cis-undecaprenyl diphosphate + di-trans,octa-cis-undecaprenyl diphosphate + H(+)</text>
        <dbReference type="Rhea" id="RHEA:23708"/>
        <dbReference type="Rhea" id="RHEA-COMP:9602"/>
        <dbReference type="Rhea" id="RHEA-COMP:9603"/>
        <dbReference type="ChEBI" id="CHEBI:15378"/>
        <dbReference type="ChEBI" id="CHEBI:58405"/>
        <dbReference type="ChEBI" id="CHEBI:60033"/>
        <dbReference type="ChEBI" id="CHEBI:78435"/>
        <dbReference type="EC" id="2.4.99.28"/>
    </reaction>
</comment>
<feature type="compositionally biased region" description="Basic and acidic residues" evidence="16">
    <location>
        <begin position="1056"/>
        <end position="1065"/>
    </location>
</feature>
<keyword evidence="11 17" id="KW-0472">Membrane</keyword>
<keyword evidence="13" id="KW-0961">Cell wall biogenesis/degradation</keyword>
<sequence>MNEKFSQFVHKVKSWWQAGKLQRFSRITSDVTWNIILIILVFGLIGAFFVGGLGVGYFASLVKDEPIRSYADMRQDIYNYEETTELYFADNNYLGKLRSNLHREEVDVEDVSDHVINAVIATEDQLFKDHQGIVPKAILRALFQEFTNSTTQSGGSTLTQQLIKNQILTNEVSFERKAKEILLALRLENFFKKEEILEAYLNVVPYGRDSSGRNIAGIQTAAQGIFGVDSKDLNIPQAAFLAGLPQSPFGYSPFSNGGELKSKEGLEPGFNRMKTVLSRMLETGYITEQEYQDALNYDLTKDFIDPQPSPVQEYPHLTFEIEEKAAGILAERLAEEDGYTKEDLENNDQLKEQYNIIAKRNLQQEGYKIHTTVDKKIYDAHQEIAKKYEHFKPSHTILVKDPETGEMKQKKIQVQPGAILIENKTGRILSFVGGSDYQQNQNNHALDTPRPNGSTMKPLLDFAPAMEKGMIQPASPVLDAKGEDGWYPSNYVASSESGITTARTALTKSLNIPTARIYKKMLGDQPPPATYLDRMGFSTLIENEYTSDYENPSMSIGSMSLGVSVEENVNAFATFANMGTFVDAYMIEKIETKDGEVIYEHETEKEEVFSPQTSYLTLDLMRDVISSGTGTYVNSVLNNPGVDWAGKTGSTENIQDAWFVATNPNVTIGTRIGYDTYDKDGDGDGYGHPNDNKWNDPDRLIHLNYSTGSGLSYSNRNILFWGQLVNAATEIRPDLMAPDQRFGNPGGIVTRSVCAVSGLLPSEACEEAGLITTDLFNAKYVPTEEDNSLIKGDYVKVDGKFYPAAEGTPEEFTEEGFMLNPEFLEEKGWDDVSNLEKIIPNNKKWEKIQIPEMEELSNDGKVPSAPTNVSISGKTLSWKASPEKDVIGYRVHMAGEPGEPGEAIGNTKKTNFTLPSKNQVYYVTAIDYFGQESAISEPAVHGDINNNPLNINNLSASVSKDVLRLTWNNPQSDDFSHVKVTKDSKVAGNQITGNSYVDKDIMPDKSYTYTVIAVDKDGDESQGKSINVTTKPVDQPPSDNGNNDNGNNGNGNGNGNDKDKNNEGT</sequence>
<dbReference type="InterPro" id="IPR012338">
    <property type="entry name" value="Beta-lactam/transpept-like"/>
</dbReference>
<evidence type="ECO:0000256" key="4">
    <source>
        <dbReference type="ARBA" id="ARBA00022676"/>
    </source>
</evidence>
<evidence type="ECO:0000259" key="18">
    <source>
        <dbReference type="PROSITE" id="PS50853"/>
    </source>
</evidence>
<evidence type="ECO:0000256" key="9">
    <source>
        <dbReference type="ARBA" id="ARBA00022984"/>
    </source>
</evidence>
<keyword evidence="5" id="KW-0808">Transferase</keyword>
<dbReference type="Gene3D" id="2.60.40.10">
    <property type="entry name" value="Immunoglobulins"/>
    <property type="match status" value="2"/>
</dbReference>
<dbReference type="Proteomes" id="UP001500880">
    <property type="component" value="Unassembled WGS sequence"/>
</dbReference>
<dbReference type="PROSITE" id="PS50853">
    <property type="entry name" value="FN3"/>
    <property type="match status" value="1"/>
</dbReference>
<keyword evidence="6 17" id="KW-0812">Transmembrane</keyword>
<evidence type="ECO:0000256" key="8">
    <source>
        <dbReference type="ARBA" id="ARBA00022960"/>
    </source>
</evidence>
<reference evidence="19 20" key="1">
    <citation type="journal article" date="2019" name="Int. J. Syst. Evol. Microbiol.">
        <title>The Global Catalogue of Microorganisms (GCM) 10K type strain sequencing project: providing services to taxonomists for standard genome sequencing and annotation.</title>
        <authorList>
            <consortium name="The Broad Institute Genomics Platform"/>
            <consortium name="The Broad Institute Genome Sequencing Center for Infectious Disease"/>
            <person name="Wu L."/>
            <person name="Ma J."/>
        </authorList>
    </citation>
    <scope>NUCLEOTIDE SEQUENCE [LARGE SCALE GENOMIC DNA]</scope>
    <source>
        <strain evidence="19 20">JCM 12389</strain>
    </source>
</reference>
<keyword evidence="9" id="KW-0573">Peptidoglycan synthesis</keyword>
<dbReference type="InterPro" id="IPR013783">
    <property type="entry name" value="Ig-like_fold"/>
</dbReference>
<comment type="caution">
    <text evidence="19">The sequence shown here is derived from an EMBL/GenBank/DDBJ whole genome shotgun (WGS) entry which is preliminary data.</text>
</comment>
<dbReference type="EMBL" id="BAAADO010000001">
    <property type="protein sequence ID" value="GAA0484478.1"/>
    <property type="molecule type" value="Genomic_DNA"/>
</dbReference>
<protein>
    <recommendedName>
        <fullName evidence="18">Fibronectin type-III domain-containing protein</fullName>
    </recommendedName>
</protein>
<evidence type="ECO:0000256" key="16">
    <source>
        <dbReference type="SAM" id="MobiDB-lite"/>
    </source>
</evidence>